<evidence type="ECO:0000313" key="5">
    <source>
        <dbReference type="Proteomes" id="UP000326759"/>
    </source>
</evidence>
<dbReference type="SUPFAM" id="SSF49899">
    <property type="entry name" value="Concanavalin A-like lectins/glucanases"/>
    <property type="match status" value="1"/>
</dbReference>
<feature type="region of interest" description="Disordered" evidence="2">
    <location>
        <begin position="18"/>
        <end position="40"/>
    </location>
</feature>
<reference evidence="4 5" key="1">
    <citation type="journal article" date="2019" name="PLoS Biol.">
        <title>Sex chromosomes control vertical transmission of feminizing Wolbachia symbionts in an isopod.</title>
        <authorList>
            <person name="Becking T."/>
            <person name="Chebbi M.A."/>
            <person name="Giraud I."/>
            <person name="Moumen B."/>
            <person name="Laverre T."/>
            <person name="Caubet Y."/>
            <person name="Peccoud J."/>
            <person name="Gilbert C."/>
            <person name="Cordaux R."/>
        </authorList>
    </citation>
    <scope>NUCLEOTIDE SEQUENCE [LARGE SCALE GENOMIC DNA]</scope>
    <source>
        <strain evidence="4">ANa2</strain>
        <tissue evidence="4">Whole body excluding digestive tract and cuticle</tissue>
    </source>
</reference>
<organism evidence="4 5">
    <name type="scientific">Armadillidium nasatum</name>
    <dbReference type="NCBI Taxonomy" id="96803"/>
    <lineage>
        <taxon>Eukaryota</taxon>
        <taxon>Metazoa</taxon>
        <taxon>Ecdysozoa</taxon>
        <taxon>Arthropoda</taxon>
        <taxon>Crustacea</taxon>
        <taxon>Multicrustacea</taxon>
        <taxon>Malacostraca</taxon>
        <taxon>Eumalacostraca</taxon>
        <taxon>Peracarida</taxon>
        <taxon>Isopoda</taxon>
        <taxon>Oniscidea</taxon>
        <taxon>Crinocheta</taxon>
        <taxon>Armadillidiidae</taxon>
        <taxon>Armadillidium</taxon>
    </lineage>
</organism>
<dbReference type="CDD" id="cd00110">
    <property type="entry name" value="LamG"/>
    <property type="match status" value="1"/>
</dbReference>
<dbReference type="OrthoDB" id="6379407at2759"/>
<evidence type="ECO:0000256" key="2">
    <source>
        <dbReference type="SAM" id="MobiDB-lite"/>
    </source>
</evidence>
<dbReference type="PANTHER" id="PTHR15036">
    <property type="entry name" value="PIKACHURIN-LIKE PROTEIN"/>
    <property type="match status" value="1"/>
</dbReference>
<dbReference type="PROSITE" id="PS50025">
    <property type="entry name" value="LAM_G_DOMAIN"/>
    <property type="match status" value="1"/>
</dbReference>
<comment type="caution">
    <text evidence="1">Lacks conserved residue(s) required for the propagation of feature annotation.</text>
</comment>
<protein>
    <submittedName>
        <fullName evidence="4">Neural-cadherin</fullName>
    </submittedName>
</protein>
<dbReference type="InterPro" id="IPR013320">
    <property type="entry name" value="ConA-like_dom_sf"/>
</dbReference>
<dbReference type="Proteomes" id="UP000326759">
    <property type="component" value="Unassembled WGS sequence"/>
</dbReference>
<dbReference type="InterPro" id="IPR001791">
    <property type="entry name" value="Laminin_G"/>
</dbReference>
<keyword evidence="5" id="KW-1185">Reference proteome</keyword>
<dbReference type="GO" id="GO:0016020">
    <property type="term" value="C:membrane"/>
    <property type="evidence" value="ECO:0007669"/>
    <property type="project" value="UniProtKB-SubCell"/>
</dbReference>
<feature type="domain" description="Laminin G" evidence="3">
    <location>
        <begin position="197"/>
        <end position="399"/>
    </location>
</feature>
<sequence length="399" mass="45409">MKLSQIIFLMLDLCAENKKAKREEEEEEDEERERGGTGEEKSSLCYSFYKFPSSAFKRNGSKISWGSQAPLQVGGVVQSKLFREFLSSLRKEIEERDNGEITNGFQGCIAHLRINRELVDLGEPPFSSASTKHCNFNNKPLCADFSTSFSSSFYRFDNNCKENANCKSSPSVSNQREFPFCQCDTIEEKLSFCSSARRPVTLGEKSYASIALAFVPHPQRISIELKFKTKSTSGLLVKLWSRRAPLSLSLHISNGYLCLSFLATSIDVHSKKFENVTTSYNNISINNIDSEIYAIKSEESLNLKNDFVKHSSSLCLTKYPINDGHWHSVFASRLGHHLILHVDDGENWQYNETLLMEDYKYTNRPSINFWVDIREGVSIGGVPEYIKHNISIVYEDLKD</sequence>
<proteinExistence type="predicted"/>
<dbReference type="Gene3D" id="2.60.120.200">
    <property type="match status" value="2"/>
</dbReference>
<gene>
    <name evidence="4" type="primary">CadN_3</name>
    <name evidence="4" type="ORF">Anas_11111</name>
</gene>
<dbReference type="AlphaFoldDB" id="A0A5N5TJ30"/>
<comment type="caution">
    <text evidence="4">The sequence shown here is derived from an EMBL/GenBank/DDBJ whole genome shotgun (WGS) entry which is preliminary data.</text>
</comment>
<evidence type="ECO:0000256" key="1">
    <source>
        <dbReference type="PROSITE-ProRule" id="PRU00122"/>
    </source>
</evidence>
<accession>A0A5N5TJ30</accession>
<dbReference type="EMBL" id="SEYY01001288">
    <property type="protein sequence ID" value="KAB7505370.1"/>
    <property type="molecule type" value="Genomic_DNA"/>
</dbReference>
<evidence type="ECO:0000313" key="4">
    <source>
        <dbReference type="EMBL" id="KAB7505370.1"/>
    </source>
</evidence>
<feature type="non-terminal residue" evidence="4">
    <location>
        <position position="399"/>
    </location>
</feature>
<dbReference type="InterPro" id="IPR050372">
    <property type="entry name" value="Neurexin-related_CASP"/>
</dbReference>
<name>A0A5N5TJ30_9CRUS</name>
<evidence type="ECO:0000259" key="3">
    <source>
        <dbReference type="PROSITE" id="PS50025"/>
    </source>
</evidence>
<dbReference type="Pfam" id="PF02210">
    <property type="entry name" value="Laminin_G_2"/>
    <property type="match status" value="1"/>
</dbReference>
<dbReference type="PANTHER" id="PTHR15036:SF85">
    <property type="entry name" value="SP2353, ISOFORM A"/>
    <property type="match status" value="1"/>
</dbReference>